<reference evidence="1" key="1">
    <citation type="journal article" date="2015" name="Nature">
        <title>Complex archaea that bridge the gap between prokaryotes and eukaryotes.</title>
        <authorList>
            <person name="Spang A."/>
            <person name="Saw J.H."/>
            <person name="Jorgensen S.L."/>
            <person name="Zaremba-Niedzwiedzka K."/>
            <person name="Martijn J."/>
            <person name="Lind A.E."/>
            <person name="van Eijk R."/>
            <person name="Schleper C."/>
            <person name="Guy L."/>
            <person name="Ettema T.J."/>
        </authorList>
    </citation>
    <scope>NUCLEOTIDE SEQUENCE</scope>
</reference>
<sequence>MTDHEKDRLRRRMEEVAALPADDPLHKEVFRQVSQAGPWAEQYWLELLRNDEKL</sequence>
<evidence type="ECO:0000313" key="1">
    <source>
        <dbReference type="EMBL" id="KKK57839.1"/>
    </source>
</evidence>
<protein>
    <submittedName>
        <fullName evidence="1">Uncharacterized protein</fullName>
    </submittedName>
</protein>
<proteinExistence type="predicted"/>
<organism evidence="1">
    <name type="scientific">marine sediment metagenome</name>
    <dbReference type="NCBI Taxonomy" id="412755"/>
    <lineage>
        <taxon>unclassified sequences</taxon>
        <taxon>metagenomes</taxon>
        <taxon>ecological metagenomes</taxon>
    </lineage>
</organism>
<feature type="non-terminal residue" evidence="1">
    <location>
        <position position="54"/>
    </location>
</feature>
<dbReference type="AlphaFoldDB" id="A0A0F8YUV1"/>
<gene>
    <name evidence="1" type="ORF">LCGC14_3050430</name>
</gene>
<comment type="caution">
    <text evidence="1">The sequence shown here is derived from an EMBL/GenBank/DDBJ whole genome shotgun (WGS) entry which is preliminary data.</text>
</comment>
<accession>A0A0F8YUV1</accession>
<name>A0A0F8YUV1_9ZZZZ</name>
<dbReference type="EMBL" id="LAZR01064272">
    <property type="protein sequence ID" value="KKK57839.1"/>
    <property type="molecule type" value="Genomic_DNA"/>
</dbReference>